<feature type="transmembrane region" description="Helical" evidence="1">
    <location>
        <begin position="135"/>
        <end position="154"/>
    </location>
</feature>
<evidence type="ECO:0000313" key="2">
    <source>
        <dbReference type="EMBL" id="RKR81169.1"/>
    </source>
</evidence>
<feature type="transmembrane region" description="Helical" evidence="1">
    <location>
        <begin position="269"/>
        <end position="292"/>
    </location>
</feature>
<feature type="transmembrane region" description="Helical" evidence="1">
    <location>
        <begin position="166"/>
        <end position="194"/>
    </location>
</feature>
<keyword evidence="3" id="KW-1185">Reference proteome</keyword>
<organism evidence="2 3">
    <name type="scientific">Mucilaginibacter gracilis</name>
    <dbReference type="NCBI Taxonomy" id="423350"/>
    <lineage>
        <taxon>Bacteria</taxon>
        <taxon>Pseudomonadati</taxon>
        <taxon>Bacteroidota</taxon>
        <taxon>Sphingobacteriia</taxon>
        <taxon>Sphingobacteriales</taxon>
        <taxon>Sphingobacteriaceae</taxon>
        <taxon>Mucilaginibacter</taxon>
    </lineage>
</organism>
<evidence type="ECO:0000256" key="1">
    <source>
        <dbReference type="SAM" id="Phobius"/>
    </source>
</evidence>
<evidence type="ECO:0008006" key="4">
    <source>
        <dbReference type="Google" id="ProtNLM"/>
    </source>
</evidence>
<feature type="transmembrane region" description="Helical" evidence="1">
    <location>
        <begin position="64"/>
        <end position="84"/>
    </location>
</feature>
<reference evidence="2 3" key="1">
    <citation type="submission" date="2018-10" db="EMBL/GenBank/DDBJ databases">
        <title>Genomic Encyclopedia of Archaeal and Bacterial Type Strains, Phase II (KMG-II): from individual species to whole genera.</title>
        <authorList>
            <person name="Goeker M."/>
        </authorList>
    </citation>
    <scope>NUCLEOTIDE SEQUENCE [LARGE SCALE GENOMIC DNA]</scope>
    <source>
        <strain evidence="2 3">DSM 18602</strain>
    </source>
</reference>
<dbReference type="RefSeq" id="WP_121196895.1">
    <property type="nucleotide sequence ID" value="NZ_RBKU01000001.1"/>
</dbReference>
<feature type="transmembrane region" description="Helical" evidence="1">
    <location>
        <begin position="393"/>
        <end position="412"/>
    </location>
</feature>
<proteinExistence type="predicted"/>
<sequence>MIDKIFLWVIGLFNGVFERSGINTVQLNLILKTKLLIDERRPKGMFVGKRKTEQAAKVTTATSWGTILVTMLMGAFYGVLLFVFKAPMLGEAAYFLFFMVLMSLTLITDFTNVLIDVRDQYIIMPRPVNDRTVSMARILHITIYVMRLALLQGIPGMIMVGFIDGVAAVPLFFLQIIEATMFTIFMVNMVYMLLMRSVSPQRVKDIVSYFQIGFSIIIFAIFRMPRLFDMKSIADMTLLNHAWAWFLPPVWIAALNEALIHFARANYTVFAMATIGVIVPFLSIWIVARVLAPGFNRTLAIMASSDGNGVSVQPKGVKKVGFIDKIANRLAPDPIENAGFRITWKLAARTREFKMKVYPSFAYVPVYFVYIVLNFKGDSFADGYQQLKNSSSYIFLLYMCTFVLSLILQNIAQADKYKPAWVYYALPIEKPGKILAGMYKAIISLYFLPYYIILSAIAVAVWGPAILNDILLAFFLNQAYGIILALFLVKGLPFSRPVLAKRAGGKGFISLFILLFAAVLGFGHYLLARWEIVIWIAVPIAALANWLMFNYYRKQTWEDIEIGEME</sequence>
<feature type="transmembrane region" description="Helical" evidence="1">
    <location>
        <begin position="355"/>
        <end position="373"/>
    </location>
</feature>
<feature type="transmembrane region" description="Helical" evidence="1">
    <location>
        <begin position="508"/>
        <end position="526"/>
    </location>
</feature>
<keyword evidence="1" id="KW-1133">Transmembrane helix</keyword>
<dbReference type="OrthoDB" id="2659138at2"/>
<dbReference type="Proteomes" id="UP000268007">
    <property type="component" value="Unassembled WGS sequence"/>
</dbReference>
<evidence type="ECO:0000313" key="3">
    <source>
        <dbReference type="Proteomes" id="UP000268007"/>
    </source>
</evidence>
<feature type="transmembrane region" description="Helical" evidence="1">
    <location>
        <begin position="532"/>
        <end position="552"/>
    </location>
</feature>
<dbReference type="EMBL" id="RBKU01000001">
    <property type="protein sequence ID" value="RKR81169.1"/>
    <property type="molecule type" value="Genomic_DNA"/>
</dbReference>
<keyword evidence="1" id="KW-0812">Transmembrane</keyword>
<keyword evidence="1" id="KW-0472">Membrane</keyword>
<feature type="transmembrane region" description="Helical" evidence="1">
    <location>
        <begin position="93"/>
        <end position="115"/>
    </location>
</feature>
<feature type="transmembrane region" description="Helical" evidence="1">
    <location>
        <begin position="443"/>
        <end position="464"/>
    </location>
</feature>
<gene>
    <name evidence="2" type="ORF">BDD43_1313</name>
</gene>
<protein>
    <recommendedName>
        <fullName evidence="4">ABC-2 type transport system permease protein</fullName>
    </recommendedName>
</protein>
<accession>A0A495IZA3</accession>
<feature type="transmembrane region" description="Helical" evidence="1">
    <location>
        <begin position="206"/>
        <end position="222"/>
    </location>
</feature>
<name>A0A495IZA3_9SPHI</name>
<feature type="transmembrane region" description="Helical" evidence="1">
    <location>
        <begin position="470"/>
        <end position="488"/>
    </location>
</feature>
<dbReference type="AlphaFoldDB" id="A0A495IZA3"/>
<comment type="caution">
    <text evidence="2">The sequence shown here is derived from an EMBL/GenBank/DDBJ whole genome shotgun (WGS) entry which is preliminary data.</text>
</comment>